<reference evidence="1 2" key="1">
    <citation type="journal article" date="2014" name="Appl. Environ. Microbiol.">
        <title>Genomic features of a bumble bee symbiont reflect its host environment.</title>
        <authorList>
            <person name="Martinson V.G."/>
            <person name="Magoc T."/>
            <person name="Koch H."/>
            <person name="Salzberg S.L."/>
            <person name="Moran N.A."/>
        </authorList>
    </citation>
    <scope>NUCLEOTIDE SEQUENCE [LARGE SCALE GENOMIC DNA]</scope>
    <source>
        <strain evidence="1 2">Bimp</strain>
    </source>
</reference>
<dbReference type="Proteomes" id="UP000506160">
    <property type="component" value="Unassembled WGS sequence"/>
</dbReference>
<proteinExistence type="predicted"/>
<protein>
    <submittedName>
        <fullName evidence="1">Uncharacterized protein</fullName>
    </submittedName>
</protein>
<comment type="caution">
    <text evidence="1">The sequence shown here is derived from an EMBL/GenBank/DDBJ whole genome shotgun (WGS) entry which is preliminary data.</text>
</comment>
<keyword evidence="2" id="KW-1185">Reference proteome</keyword>
<gene>
    <name evidence="1" type="ORF">O970_05520</name>
</gene>
<name>A0AB94ICH9_9GAMM</name>
<evidence type="ECO:0000313" key="1">
    <source>
        <dbReference type="EMBL" id="TEA27122.1"/>
    </source>
</evidence>
<evidence type="ECO:0000313" key="2">
    <source>
        <dbReference type="Proteomes" id="UP000506160"/>
    </source>
</evidence>
<dbReference type="EMBL" id="AWGA01000055">
    <property type="protein sequence ID" value="TEA27122.1"/>
    <property type="molecule type" value="Genomic_DNA"/>
</dbReference>
<sequence length="44" mass="4894">MILLPRLALLSLHHHSAIYQNLSAIAVVEKILLSPFSNNKSNII</sequence>
<accession>A0AB94ICH9</accession>
<dbReference type="AlphaFoldDB" id="A0AB94ICH9"/>
<organism evidence="1 2">
    <name type="scientific">Candidatus Schmidhempelia bombi str. Bimp</name>
    <dbReference type="NCBI Taxonomy" id="1387197"/>
    <lineage>
        <taxon>Bacteria</taxon>
        <taxon>Pseudomonadati</taxon>
        <taxon>Pseudomonadota</taxon>
        <taxon>Gammaproteobacteria</taxon>
        <taxon>Orbales</taxon>
        <taxon>Orbaceae</taxon>
        <taxon>Candidatus Schmidhempelia</taxon>
    </lineage>
</organism>